<name>A0ABR3H743_LOXSC</name>
<organism evidence="11 12">
    <name type="scientific">Loxostege sticticalis</name>
    <name type="common">Beet webworm moth</name>
    <dbReference type="NCBI Taxonomy" id="481309"/>
    <lineage>
        <taxon>Eukaryota</taxon>
        <taxon>Metazoa</taxon>
        <taxon>Ecdysozoa</taxon>
        <taxon>Arthropoda</taxon>
        <taxon>Hexapoda</taxon>
        <taxon>Insecta</taxon>
        <taxon>Pterygota</taxon>
        <taxon>Neoptera</taxon>
        <taxon>Endopterygota</taxon>
        <taxon>Lepidoptera</taxon>
        <taxon>Glossata</taxon>
        <taxon>Ditrysia</taxon>
        <taxon>Pyraloidea</taxon>
        <taxon>Crambidae</taxon>
        <taxon>Pyraustinae</taxon>
        <taxon>Loxostege</taxon>
    </lineage>
</organism>
<comment type="function">
    <text evidence="10">Ligand for members of the frizzled family of seven transmembrane receptors.</text>
</comment>
<evidence type="ECO:0000256" key="5">
    <source>
        <dbReference type="ARBA" id="ARBA00022530"/>
    </source>
</evidence>
<sequence>MGFLDFESWSHRDIYSEKSRLCARIKGLSPGQRRVCRRHRDHMPVVSAGVRQGIDECQHQFRERRWNCTVTGDGTVFGPLTLIASRETAFTHAVTSAGVTLAVSRACRDGRLASCGCSRAPRPRRLRAEWVWGGCGDNQRYGYKFTESFIDVRERERKVKRGSREQGRQLMNRHNNEAGRRAVIKKSKVTCKCHGVSGSCSLVTCWEQLPTFREVGDYLKEKYEGATEVTVSRRGKLRLTDPRFVLPTAQDLLYLEESPNYCVRNESLGSLGTTGRECNRTSAGMDGCALLCCGRGYNTKKTTIKERCGCKFHWCCRVECNTCVRTVEVYTCK</sequence>
<protein>
    <recommendedName>
        <fullName evidence="10">Protein Wnt</fullName>
    </recommendedName>
</protein>
<comment type="subcellular location">
    <subcellularLocation>
        <location evidence="1 10">Secreted</location>
        <location evidence="1 10">Extracellular space</location>
        <location evidence="1 10">Extracellular matrix</location>
    </subcellularLocation>
</comment>
<evidence type="ECO:0000313" key="12">
    <source>
        <dbReference type="Proteomes" id="UP001549920"/>
    </source>
</evidence>
<dbReference type="EMBL" id="JBEUOH010000025">
    <property type="protein sequence ID" value="KAL0860614.1"/>
    <property type="molecule type" value="Genomic_DNA"/>
</dbReference>
<dbReference type="SMART" id="SM00097">
    <property type="entry name" value="WNT1"/>
    <property type="match status" value="1"/>
</dbReference>
<evidence type="ECO:0000256" key="10">
    <source>
        <dbReference type="RuleBase" id="RU003500"/>
    </source>
</evidence>
<keyword evidence="5" id="KW-0272">Extracellular matrix</keyword>
<dbReference type="PRINTS" id="PR01349">
    <property type="entry name" value="WNTPROTEIN"/>
</dbReference>
<keyword evidence="12" id="KW-1185">Reference proteome</keyword>
<comment type="similarity">
    <text evidence="2 10">Belongs to the Wnt family.</text>
</comment>
<dbReference type="PANTHER" id="PTHR12027">
    <property type="entry name" value="WNT RELATED"/>
    <property type="match status" value="1"/>
</dbReference>
<dbReference type="PROSITE" id="PS00246">
    <property type="entry name" value="WNT1"/>
    <property type="match status" value="1"/>
</dbReference>
<gene>
    <name evidence="11" type="ORF">ABMA27_009968</name>
</gene>
<keyword evidence="8" id="KW-0325">Glycoprotein</keyword>
<dbReference type="InterPro" id="IPR018161">
    <property type="entry name" value="Wnt_CS"/>
</dbReference>
<evidence type="ECO:0000256" key="8">
    <source>
        <dbReference type="ARBA" id="ARBA00023180"/>
    </source>
</evidence>
<evidence type="ECO:0000256" key="9">
    <source>
        <dbReference type="ARBA" id="ARBA00023288"/>
    </source>
</evidence>
<keyword evidence="4" id="KW-0964">Secreted</keyword>
<comment type="caution">
    <text evidence="11">The sequence shown here is derived from an EMBL/GenBank/DDBJ whole genome shotgun (WGS) entry which is preliminary data.</text>
</comment>
<dbReference type="PANTHER" id="PTHR12027:SF77">
    <property type="entry name" value="PROTEIN WNT-5"/>
    <property type="match status" value="1"/>
</dbReference>
<dbReference type="InterPro" id="IPR005817">
    <property type="entry name" value="Wnt"/>
</dbReference>
<keyword evidence="6 10" id="KW-0879">Wnt signaling pathway</keyword>
<reference evidence="11 12" key="1">
    <citation type="submission" date="2024-06" db="EMBL/GenBank/DDBJ databases">
        <title>A chromosome-level genome assembly of beet webworm, Loxostege sticticalis.</title>
        <authorList>
            <person name="Zhang Y."/>
        </authorList>
    </citation>
    <scope>NUCLEOTIDE SEQUENCE [LARGE SCALE GENOMIC DNA]</scope>
    <source>
        <strain evidence="11">AQ026</strain>
        <tissue evidence="11">Whole body</tissue>
    </source>
</reference>
<dbReference type="Gene3D" id="3.30.2460.20">
    <property type="match status" value="1"/>
</dbReference>
<keyword evidence="9" id="KW-0449">Lipoprotein</keyword>
<dbReference type="InterPro" id="IPR043158">
    <property type="entry name" value="Wnt_C"/>
</dbReference>
<evidence type="ECO:0000256" key="3">
    <source>
        <dbReference type="ARBA" id="ARBA00022473"/>
    </source>
</evidence>
<dbReference type="Proteomes" id="UP001549920">
    <property type="component" value="Unassembled WGS sequence"/>
</dbReference>
<evidence type="ECO:0000256" key="2">
    <source>
        <dbReference type="ARBA" id="ARBA00005683"/>
    </source>
</evidence>
<accession>A0ABR3H743</accession>
<dbReference type="Pfam" id="PF00110">
    <property type="entry name" value="wnt"/>
    <property type="match status" value="1"/>
</dbReference>
<keyword evidence="3 10" id="KW-0217">Developmental protein</keyword>
<evidence type="ECO:0000256" key="4">
    <source>
        <dbReference type="ARBA" id="ARBA00022525"/>
    </source>
</evidence>
<keyword evidence="7" id="KW-1015">Disulfide bond</keyword>
<dbReference type="CDD" id="cd19337">
    <property type="entry name" value="Wnt_Wnt5"/>
    <property type="match status" value="1"/>
</dbReference>
<proteinExistence type="inferred from homology"/>
<evidence type="ECO:0000256" key="1">
    <source>
        <dbReference type="ARBA" id="ARBA00004498"/>
    </source>
</evidence>
<evidence type="ECO:0000313" key="11">
    <source>
        <dbReference type="EMBL" id="KAL0860614.1"/>
    </source>
</evidence>
<evidence type="ECO:0000256" key="6">
    <source>
        <dbReference type="ARBA" id="ARBA00022687"/>
    </source>
</evidence>
<evidence type="ECO:0000256" key="7">
    <source>
        <dbReference type="ARBA" id="ARBA00023157"/>
    </source>
</evidence>